<dbReference type="GO" id="GO:0016491">
    <property type="term" value="F:oxidoreductase activity"/>
    <property type="evidence" value="ECO:0007669"/>
    <property type="project" value="UniProtKB-KW"/>
</dbReference>
<feature type="domain" description="Ketoreductase" evidence="3">
    <location>
        <begin position="37"/>
        <end position="216"/>
    </location>
</feature>
<comment type="caution">
    <text evidence="4">The sequence shown here is derived from an EMBL/GenBank/DDBJ whole genome shotgun (WGS) entry which is preliminary data.</text>
</comment>
<dbReference type="InterPro" id="IPR051122">
    <property type="entry name" value="SDR_DHRS6-like"/>
</dbReference>
<dbReference type="EMBL" id="PXYW01000036">
    <property type="protein sequence ID" value="PSR32567.1"/>
    <property type="molecule type" value="Genomic_DNA"/>
</dbReference>
<dbReference type="Proteomes" id="UP000242972">
    <property type="component" value="Unassembled WGS sequence"/>
</dbReference>
<dbReference type="InterPro" id="IPR036291">
    <property type="entry name" value="NAD(P)-bd_dom_sf"/>
</dbReference>
<dbReference type="PRINTS" id="PR00081">
    <property type="entry name" value="GDHRDH"/>
</dbReference>
<sequence length="284" mass="30267">MGLERAVALVQGNTVRRFVKTQGRGAKDMTTDNSPPRTALVTGAASGIGQAITETLARAGYQVIVADIAEDRARAITHNLREQGQKAEAVLLDVTRMESVQEAVTTVTQRTGPIDILVNNAGIGMAGTVLTTTPTEWDRMLTTNVTGIYHVCRAIVPSMIERQTGVIVNMSSIAAMVGLRERAAYSASKGAVLALTRALQADLLPYHIRVNAVLPGTIASPWIDRITADMPDPEKTREQMAARQPIGRMGSPEEIAAVVAFLVSDAASFVWGAQWTADGGLTAF</sequence>
<evidence type="ECO:0000256" key="2">
    <source>
        <dbReference type="ARBA" id="ARBA00023002"/>
    </source>
</evidence>
<keyword evidence="2" id="KW-0560">Oxidoreductase</keyword>
<dbReference type="PANTHER" id="PTHR43477:SF1">
    <property type="entry name" value="DIHYDROANTICAPSIN 7-DEHYDROGENASE"/>
    <property type="match status" value="1"/>
</dbReference>
<evidence type="ECO:0000313" key="4">
    <source>
        <dbReference type="EMBL" id="PSR32567.1"/>
    </source>
</evidence>
<dbReference type="NCBIfam" id="NF009466">
    <property type="entry name" value="PRK12826.1-2"/>
    <property type="match status" value="1"/>
</dbReference>
<accession>A0A2T2XDN8</accession>
<proteinExistence type="inferred from homology"/>
<evidence type="ECO:0000313" key="5">
    <source>
        <dbReference type="Proteomes" id="UP000242972"/>
    </source>
</evidence>
<name>A0A2T2XDN8_9FIRM</name>
<evidence type="ECO:0000259" key="3">
    <source>
        <dbReference type="SMART" id="SM00822"/>
    </source>
</evidence>
<organism evidence="4 5">
    <name type="scientific">Sulfobacillus benefaciens</name>
    <dbReference type="NCBI Taxonomy" id="453960"/>
    <lineage>
        <taxon>Bacteria</taxon>
        <taxon>Bacillati</taxon>
        <taxon>Bacillota</taxon>
        <taxon>Clostridia</taxon>
        <taxon>Eubacteriales</taxon>
        <taxon>Clostridiales Family XVII. Incertae Sedis</taxon>
        <taxon>Sulfobacillus</taxon>
    </lineage>
</organism>
<dbReference type="FunFam" id="3.40.50.720:FF:000084">
    <property type="entry name" value="Short-chain dehydrogenase reductase"/>
    <property type="match status" value="1"/>
</dbReference>
<dbReference type="CDD" id="cd05233">
    <property type="entry name" value="SDR_c"/>
    <property type="match status" value="1"/>
</dbReference>
<dbReference type="SMART" id="SM00822">
    <property type="entry name" value="PKS_KR"/>
    <property type="match status" value="1"/>
</dbReference>
<dbReference type="GO" id="GO:0008206">
    <property type="term" value="P:bile acid metabolic process"/>
    <property type="evidence" value="ECO:0007669"/>
    <property type="project" value="UniProtKB-ARBA"/>
</dbReference>
<comment type="similarity">
    <text evidence="1">Belongs to the short-chain dehydrogenases/reductases (SDR) family.</text>
</comment>
<dbReference type="Pfam" id="PF13561">
    <property type="entry name" value="adh_short_C2"/>
    <property type="match status" value="1"/>
</dbReference>
<gene>
    <name evidence="4" type="ORF">C7B46_13685</name>
</gene>
<dbReference type="NCBIfam" id="NF005559">
    <property type="entry name" value="PRK07231.1"/>
    <property type="match status" value="1"/>
</dbReference>
<dbReference type="InterPro" id="IPR002347">
    <property type="entry name" value="SDR_fam"/>
</dbReference>
<dbReference type="SUPFAM" id="SSF51735">
    <property type="entry name" value="NAD(P)-binding Rossmann-fold domains"/>
    <property type="match status" value="1"/>
</dbReference>
<dbReference type="Gene3D" id="3.40.50.720">
    <property type="entry name" value="NAD(P)-binding Rossmann-like Domain"/>
    <property type="match status" value="1"/>
</dbReference>
<dbReference type="InterPro" id="IPR057326">
    <property type="entry name" value="KR_dom"/>
</dbReference>
<dbReference type="AlphaFoldDB" id="A0A2T2XDN8"/>
<dbReference type="PRINTS" id="PR00080">
    <property type="entry name" value="SDRFAMILY"/>
</dbReference>
<reference evidence="4 5" key="1">
    <citation type="journal article" date="2014" name="BMC Genomics">
        <title>Comparison of environmental and isolate Sulfobacillus genomes reveals diverse carbon, sulfur, nitrogen, and hydrogen metabolisms.</title>
        <authorList>
            <person name="Justice N.B."/>
            <person name="Norman A."/>
            <person name="Brown C.T."/>
            <person name="Singh A."/>
            <person name="Thomas B.C."/>
            <person name="Banfield J.F."/>
        </authorList>
    </citation>
    <scope>NUCLEOTIDE SEQUENCE [LARGE SCALE GENOMIC DNA]</scope>
    <source>
        <strain evidence="4">AMDSBA4</strain>
    </source>
</reference>
<dbReference type="PANTHER" id="PTHR43477">
    <property type="entry name" value="DIHYDROANTICAPSIN 7-DEHYDROGENASE"/>
    <property type="match status" value="1"/>
</dbReference>
<dbReference type="InterPro" id="IPR020904">
    <property type="entry name" value="Sc_DH/Rdtase_CS"/>
</dbReference>
<protein>
    <submittedName>
        <fullName evidence="4">Short-chain dehydrogenase</fullName>
    </submittedName>
</protein>
<evidence type="ECO:0000256" key="1">
    <source>
        <dbReference type="ARBA" id="ARBA00006484"/>
    </source>
</evidence>
<dbReference type="PROSITE" id="PS00061">
    <property type="entry name" value="ADH_SHORT"/>
    <property type="match status" value="1"/>
</dbReference>